<accession>A0A4D6NBK9</accession>
<keyword evidence="2" id="KW-1185">Reference proteome</keyword>
<protein>
    <submittedName>
        <fullName evidence="1">Uncharacterized protein</fullName>
    </submittedName>
</protein>
<proteinExistence type="predicted"/>
<sequence>MSLPTAKLVIETKLPNDELVSNKDTTSKERLRCEQTMMSTPLSISEFVLLLLRCLGILLT</sequence>
<dbReference type="Proteomes" id="UP000501690">
    <property type="component" value="Linkage Group LG10"/>
</dbReference>
<organism evidence="1 2">
    <name type="scientific">Vigna unguiculata</name>
    <name type="common">Cowpea</name>
    <dbReference type="NCBI Taxonomy" id="3917"/>
    <lineage>
        <taxon>Eukaryota</taxon>
        <taxon>Viridiplantae</taxon>
        <taxon>Streptophyta</taxon>
        <taxon>Embryophyta</taxon>
        <taxon>Tracheophyta</taxon>
        <taxon>Spermatophyta</taxon>
        <taxon>Magnoliopsida</taxon>
        <taxon>eudicotyledons</taxon>
        <taxon>Gunneridae</taxon>
        <taxon>Pentapetalae</taxon>
        <taxon>rosids</taxon>
        <taxon>fabids</taxon>
        <taxon>Fabales</taxon>
        <taxon>Fabaceae</taxon>
        <taxon>Papilionoideae</taxon>
        <taxon>50 kb inversion clade</taxon>
        <taxon>NPAAA clade</taxon>
        <taxon>indigoferoid/millettioid clade</taxon>
        <taxon>Phaseoleae</taxon>
        <taxon>Vigna</taxon>
    </lineage>
</organism>
<name>A0A4D6NBK9_VIGUN</name>
<dbReference type="AlphaFoldDB" id="A0A4D6NBK9"/>
<reference evidence="1 2" key="1">
    <citation type="submission" date="2019-04" db="EMBL/GenBank/DDBJ databases">
        <title>An improved genome assembly and genetic linkage map for asparagus bean, Vigna unguiculata ssp. sesquipedialis.</title>
        <authorList>
            <person name="Xia Q."/>
            <person name="Zhang R."/>
            <person name="Dong Y."/>
        </authorList>
    </citation>
    <scope>NUCLEOTIDE SEQUENCE [LARGE SCALE GENOMIC DNA]</scope>
    <source>
        <tissue evidence="1">Leaf</tissue>
    </source>
</reference>
<gene>
    <name evidence="1" type="ORF">DEO72_LG10g2513</name>
</gene>
<evidence type="ECO:0000313" key="1">
    <source>
        <dbReference type="EMBL" id="QCE11280.1"/>
    </source>
</evidence>
<evidence type="ECO:0000313" key="2">
    <source>
        <dbReference type="Proteomes" id="UP000501690"/>
    </source>
</evidence>
<dbReference type="EMBL" id="CP039354">
    <property type="protein sequence ID" value="QCE11280.1"/>
    <property type="molecule type" value="Genomic_DNA"/>
</dbReference>